<feature type="compositionally biased region" description="Basic and acidic residues" evidence="3">
    <location>
        <begin position="19"/>
        <end position="29"/>
    </location>
</feature>
<dbReference type="Pfam" id="PF10262">
    <property type="entry name" value="Rdx"/>
    <property type="match status" value="1"/>
</dbReference>
<dbReference type="EMBL" id="LDAU01000213">
    <property type="protein sequence ID" value="KRW99440.1"/>
    <property type="molecule type" value="Genomic_DNA"/>
</dbReference>
<sequence>MENEDNPNLFQELAQQDQLENKDKNEPHYVQETEKMRRERIMRKMEQMQSTQQKFTVQNTRQLDNHYDNHIHQKHWIAPGLQKKGKYNYTKDSGLGHKINTKEEQKLEEQRAKLEEQKKNGIKNYHNGKYFQFRNYKELDNCSDEEVVVTIEYCTNCSKHNSTTRHDEQKYLNQALSLQKEILKSFRIVTVYLKPNVYDERDKSVDTLYVRQRLGAFEVQISGGMQEIPLEGQPGQFRQIPKKGVLHSKLKTGTWPDHPSILSQIRYYMPKSNIQVTLNLEDFDLNEVDPKQFKNAKVNKLYEIEVTLRPKREKVSYEGKSLSQLQQQQISGISRPSSAVSKKSQRPLSGVSNKSKQSGQQVVQEYDTSKDKIIGKTNSDGTLIFEEVPYDVYYLEIEETNEFKGIKEVIDIFEYKENGEPLDFEYNLRHQNLTFLKLMCQWGVEASEDEKQAIKTIAGNQEDQFMLPRGPLDKAQLEVIPIRDGEEIEEEMYDDVFNGVSEITLLPKKQYRIKIVKAGYQPLDQLVELQAGVQELEFCVEKDPNYKPAASSKKNSQKQNNQQFGQFDQQSPQLQQQAINKPVRPVSSSNKILDIYTYDGATAEPLENVQIEINEKKMNRASEINKTGDDGICKIQLNNVLEGNLKISKEGYIPLIEPYGPQKFDLTKQKELNFPLFKQAMPNQIIIRVIQNSDEKILTLKLIDSDNQVIDESTNDIEIDNNFDTGTGFISINNVKYKKGIFRIYAVIEDYEKFDPSLLRIFVLNENDQKALNIPRIKTVGQDQAKIWDIGFINGFNQEQKLNVYDDVQQNFAQIANSLDKYGFPEVNGLVHLFASAQQSSGMYSFQQLNNKLKAVTTQNEWDVEEQQQQDDL</sequence>
<organism evidence="4 5">
    <name type="scientific">Pseudocohnilembus persalinus</name>
    <name type="common">Ciliate</name>
    <dbReference type="NCBI Taxonomy" id="266149"/>
    <lineage>
        <taxon>Eukaryota</taxon>
        <taxon>Sar</taxon>
        <taxon>Alveolata</taxon>
        <taxon>Ciliophora</taxon>
        <taxon>Intramacronucleata</taxon>
        <taxon>Oligohymenophorea</taxon>
        <taxon>Scuticociliatia</taxon>
        <taxon>Philasterida</taxon>
        <taxon>Pseudocohnilembidae</taxon>
        <taxon>Pseudocohnilembus</taxon>
    </lineage>
</organism>
<evidence type="ECO:0000256" key="1">
    <source>
        <dbReference type="ARBA" id="ARBA00023284"/>
    </source>
</evidence>
<feature type="compositionally biased region" description="Polar residues" evidence="3">
    <location>
        <begin position="1"/>
        <end position="18"/>
    </location>
</feature>
<dbReference type="OrthoDB" id="294843at2759"/>
<evidence type="ECO:0000256" key="2">
    <source>
        <dbReference type="SAM" id="Coils"/>
    </source>
</evidence>
<feature type="coiled-coil region" evidence="2">
    <location>
        <begin position="97"/>
        <end position="124"/>
    </location>
</feature>
<keyword evidence="2" id="KW-0175">Coiled coil</keyword>
<dbReference type="AlphaFoldDB" id="A0A0V0QB71"/>
<evidence type="ECO:0000313" key="5">
    <source>
        <dbReference type="Proteomes" id="UP000054937"/>
    </source>
</evidence>
<accession>A0A0V0QB71</accession>
<dbReference type="Proteomes" id="UP000054937">
    <property type="component" value="Unassembled WGS sequence"/>
</dbReference>
<reference evidence="4 5" key="1">
    <citation type="journal article" date="2015" name="Sci. Rep.">
        <title>Genome of the facultative scuticociliatosis pathogen Pseudocohnilembus persalinus provides insight into its virulence through horizontal gene transfer.</title>
        <authorList>
            <person name="Xiong J."/>
            <person name="Wang G."/>
            <person name="Cheng J."/>
            <person name="Tian M."/>
            <person name="Pan X."/>
            <person name="Warren A."/>
            <person name="Jiang C."/>
            <person name="Yuan D."/>
            <person name="Miao W."/>
        </authorList>
    </citation>
    <scope>NUCLEOTIDE SEQUENCE [LARGE SCALE GENOMIC DNA]</scope>
    <source>
        <strain evidence="4">36N120E</strain>
    </source>
</reference>
<feature type="region of interest" description="Disordered" evidence="3">
    <location>
        <begin position="327"/>
        <end position="362"/>
    </location>
</feature>
<dbReference type="OMA" id="EYCTNCA"/>
<proteinExistence type="predicted"/>
<keyword evidence="1" id="KW-0676">Redox-active center</keyword>
<protein>
    <submittedName>
        <fullName evidence="4">Uncharacterized protein</fullName>
    </submittedName>
</protein>
<dbReference type="Gene3D" id="3.40.30.10">
    <property type="entry name" value="Glutaredoxin"/>
    <property type="match status" value="1"/>
</dbReference>
<dbReference type="InterPro" id="IPR011893">
    <property type="entry name" value="Selenoprotein_Rdx-typ"/>
</dbReference>
<dbReference type="InParanoid" id="A0A0V0QB71"/>
<comment type="caution">
    <text evidence="4">The sequence shown here is derived from an EMBL/GenBank/DDBJ whole genome shotgun (WGS) entry which is preliminary data.</text>
</comment>
<feature type="compositionally biased region" description="Low complexity" evidence="3">
    <location>
        <begin position="552"/>
        <end position="577"/>
    </location>
</feature>
<feature type="compositionally biased region" description="Polar residues" evidence="3">
    <location>
        <begin position="335"/>
        <end position="362"/>
    </location>
</feature>
<gene>
    <name evidence="4" type="ORF">PPERSA_12544</name>
</gene>
<keyword evidence="5" id="KW-1185">Reference proteome</keyword>
<evidence type="ECO:0000313" key="4">
    <source>
        <dbReference type="EMBL" id="KRW99440.1"/>
    </source>
</evidence>
<feature type="region of interest" description="Disordered" evidence="3">
    <location>
        <begin position="1"/>
        <end position="29"/>
    </location>
</feature>
<feature type="region of interest" description="Disordered" evidence="3">
    <location>
        <begin position="545"/>
        <end position="585"/>
    </location>
</feature>
<evidence type="ECO:0000256" key="3">
    <source>
        <dbReference type="SAM" id="MobiDB-lite"/>
    </source>
</evidence>
<name>A0A0V0QB71_PSEPJ</name>